<dbReference type="Gene3D" id="3.40.390.10">
    <property type="entry name" value="Collagenase (Catalytic Domain)"/>
    <property type="match status" value="1"/>
</dbReference>
<dbReference type="AlphaFoldDB" id="A0A3B3ZG19"/>
<dbReference type="GO" id="GO:0004222">
    <property type="term" value="F:metalloendopeptidase activity"/>
    <property type="evidence" value="ECO:0007669"/>
    <property type="project" value="InterPro"/>
</dbReference>
<dbReference type="GO" id="GO:0005615">
    <property type="term" value="C:extracellular space"/>
    <property type="evidence" value="ECO:0007669"/>
    <property type="project" value="TreeGrafter"/>
</dbReference>
<dbReference type="Gene3D" id="2.110.10.10">
    <property type="entry name" value="Hemopexin-like domain"/>
    <property type="match status" value="1"/>
</dbReference>
<reference evidence="18" key="1">
    <citation type="submission" date="2025-08" db="UniProtKB">
        <authorList>
            <consortium name="Ensembl"/>
        </authorList>
    </citation>
    <scope>IDENTIFICATION</scope>
</reference>
<dbReference type="GO" id="GO:0008270">
    <property type="term" value="F:zinc ion binding"/>
    <property type="evidence" value="ECO:0007669"/>
    <property type="project" value="InterPro"/>
</dbReference>
<evidence type="ECO:0000256" key="8">
    <source>
        <dbReference type="ARBA" id="ARBA00022837"/>
    </source>
</evidence>
<dbReference type="InterPro" id="IPR024079">
    <property type="entry name" value="MetalloPept_cat_dom_sf"/>
</dbReference>
<evidence type="ECO:0000256" key="9">
    <source>
        <dbReference type="ARBA" id="ARBA00023049"/>
    </source>
</evidence>
<evidence type="ECO:0000256" key="11">
    <source>
        <dbReference type="ARBA" id="ARBA00023157"/>
    </source>
</evidence>
<feature type="binding site" evidence="14">
    <location>
        <position position="176"/>
    </location>
    <ligand>
        <name>Ca(2+)</name>
        <dbReference type="ChEBI" id="CHEBI:29108"/>
        <label>3</label>
    </ligand>
</feature>
<keyword evidence="8 14" id="KW-0106">Calcium</keyword>
<dbReference type="PANTHER" id="PTHR10201">
    <property type="entry name" value="MATRIX METALLOPROTEINASE"/>
    <property type="match status" value="1"/>
</dbReference>
<dbReference type="PANTHER" id="PTHR10201:SF20">
    <property type="entry name" value="STROMELYSIN-3"/>
    <property type="match status" value="1"/>
</dbReference>
<dbReference type="PIRSF" id="PIRSF001191">
    <property type="entry name" value="Peptidase_M10A_matrix"/>
    <property type="match status" value="1"/>
</dbReference>
<feature type="repeat" description="Hemopexin" evidence="15">
    <location>
        <begin position="403"/>
        <end position="451"/>
    </location>
</feature>
<dbReference type="GO" id="GO:0030198">
    <property type="term" value="P:extracellular matrix organization"/>
    <property type="evidence" value="ECO:0007669"/>
    <property type="project" value="TreeGrafter"/>
</dbReference>
<dbReference type="Proteomes" id="UP000261520">
    <property type="component" value="Unplaced"/>
</dbReference>
<feature type="binding site" evidence="14">
    <location>
        <position position="179"/>
    </location>
    <ligand>
        <name>Ca(2+)</name>
        <dbReference type="ChEBI" id="CHEBI:29108"/>
        <label>1</label>
    </ligand>
</feature>
<feature type="repeat" description="Hemopexin" evidence="15">
    <location>
        <begin position="264"/>
        <end position="308"/>
    </location>
</feature>
<comment type="cofactor">
    <cofactor evidence="14">
        <name>Ca(2+)</name>
        <dbReference type="ChEBI" id="CHEBI:29108"/>
    </cofactor>
    <text evidence="14">Can bind about 5 Ca(2+) ions per subunit.</text>
</comment>
<feature type="binding site" evidence="14">
    <location>
        <position position="174"/>
    </location>
    <ligand>
        <name>Zn(2+)</name>
        <dbReference type="ChEBI" id="CHEBI:29105"/>
        <label>1</label>
    </ligand>
</feature>
<feature type="binding site" evidence="13">
    <location>
        <position position="197"/>
    </location>
    <ligand>
        <name>Zn(2+)</name>
        <dbReference type="ChEBI" id="CHEBI:29105"/>
        <label>2</label>
        <note>catalytic</note>
    </ligand>
</feature>
<evidence type="ECO:0000256" key="10">
    <source>
        <dbReference type="ARBA" id="ARBA00023145"/>
    </source>
</evidence>
<feature type="binding site" evidence="14">
    <location>
        <position position="161"/>
    </location>
    <ligand>
        <name>Zn(2+)</name>
        <dbReference type="ChEBI" id="CHEBI:29105"/>
        <label>1</label>
    </ligand>
</feature>
<accession>A0A3B3ZG19</accession>
<keyword evidence="3 13" id="KW-0479">Metal-binding</keyword>
<keyword evidence="7 13" id="KW-0862">Zinc</keyword>
<dbReference type="InterPro" id="IPR033739">
    <property type="entry name" value="M10A_MMP"/>
</dbReference>
<feature type="active site" evidence="12">
    <location>
        <position position="198"/>
    </location>
</feature>
<dbReference type="InterPro" id="IPR018486">
    <property type="entry name" value="Hemopexin_CS"/>
</dbReference>
<feature type="binding site" evidence="14">
    <location>
        <position position="148"/>
    </location>
    <ligand>
        <name>Zn(2+)</name>
        <dbReference type="ChEBI" id="CHEBI:29105"/>
        <label>1</label>
    </ligand>
</feature>
<dbReference type="SUPFAM" id="SSF55486">
    <property type="entry name" value="Metalloproteases ('zincins'), catalytic domain"/>
    <property type="match status" value="1"/>
</dbReference>
<comment type="cofactor">
    <cofactor evidence="14">
        <name>Zn(2+)</name>
        <dbReference type="ChEBI" id="CHEBI:29105"/>
    </cofactor>
    <text evidence="14">Binds 2 Zn(2+) ions per subunit.</text>
</comment>
<dbReference type="GO" id="GO:0006508">
    <property type="term" value="P:proteolysis"/>
    <property type="evidence" value="ECO:0007669"/>
    <property type="project" value="UniProtKB-KW"/>
</dbReference>
<keyword evidence="2" id="KW-0645">Protease</keyword>
<dbReference type="InterPro" id="IPR001818">
    <property type="entry name" value="Pept_M10_metallopeptidase"/>
</dbReference>
<keyword evidence="11" id="KW-1015">Disulfide bond</keyword>
<evidence type="ECO:0000256" key="15">
    <source>
        <dbReference type="PROSITE-ProRule" id="PRU01011"/>
    </source>
</evidence>
<keyword evidence="5" id="KW-0677">Repeat</keyword>
<evidence type="ECO:0000256" key="1">
    <source>
        <dbReference type="ARBA" id="ARBA00010370"/>
    </source>
</evidence>
<feature type="binding site" evidence="13">
    <location>
        <position position="207"/>
    </location>
    <ligand>
        <name>Zn(2+)</name>
        <dbReference type="ChEBI" id="CHEBI:29105"/>
        <label>2</label>
        <note>catalytic</note>
    </ligand>
</feature>
<feature type="region of interest" description="Disordered" evidence="16">
    <location>
        <begin position="42"/>
        <end position="76"/>
    </location>
</feature>
<dbReference type="GO" id="GO:0030574">
    <property type="term" value="P:collagen catabolic process"/>
    <property type="evidence" value="ECO:0007669"/>
    <property type="project" value="TreeGrafter"/>
</dbReference>
<evidence type="ECO:0000256" key="12">
    <source>
        <dbReference type="PIRSR" id="PIRSR001191-1"/>
    </source>
</evidence>
<sequence>MTQKQLFCQLNLRSEKFSVLKKWSRPAQDPVRDLGLSLNRTKSWSSSGLRSRPRCGVPDFPTLQDLSQRATGPRQRQRRFVLHGGRLDKTELTYRIVRFPWQLREEKVRRVFKEALKIWSDVTPLSFTEIHSGKADIRIDFTRYWHGDNLPFDGPGGILAHAFFPKTHRQGDVHFDYDEAWTLGNHMGTDLLQVAAHEFGHVLGLQHSPVPGAIMSAYYSFSSPPRLSEDDRRGIQYLYGAKPRPQPPLTPRPPAPAAPPDVCHTDFDAVALIRGELFFFRSGFVWRIREGRLETGYPALASRHWSGLPHNIDAAFEDKSGNIWFFQGSRYWVFDAQMQQRGPEPLSSLGLGVLGVQASLRWGRDHSFDTLLFRGDSFWKFSPKEGRVEPGPPRSLSAWRGVPRDLHAAFRDIYGYAHFIRGRQYWKFDPVGAGSPLEGYPRLIGVDFFGCRT</sequence>
<dbReference type="InterPro" id="IPR036375">
    <property type="entry name" value="Hemopexin-like_dom_sf"/>
</dbReference>
<evidence type="ECO:0000259" key="17">
    <source>
        <dbReference type="SMART" id="SM00235"/>
    </source>
</evidence>
<dbReference type="CDD" id="cd00094">
    <property type="entry name" value="HX"/>
    <property type="match status" value="1"/>
</dbReference>
<evidence type="ECO:0000256" key="7">
    <source>
        <dbReference type="ARBA" id="ARBA00022833"/>
    </source>
</evidence>
<dbReference type="PRINTS" id="PR00138">
    <property type="entry name" value="MATRIXIN"/>
</dbReference>
<dbReference type="GO" id="GO:0031012">
    <property type="term" value="C:extracellular matrix"/>
    <property type="evidence" value="ECO:0007669"/>
    <property type="project" value="InterPro"/>
</dbReference>
<feature type="binding site" evidence="14">
    <location>
        <position position="153"/>
    </location>
    <ligand>
        <name>Ca(2+)</name>
        <dbReference type="ChEBI" id="CHEBI:29108"/>
        <label>3</label>
    </ligand>
</feature>
<evidence type="ECO:0000256" key="3">
    <source>
        <dbReference type="ARBA" id="ARBA00022723"/>
    </source>
</evidence>
<evidence type="ECO:0000256" key="2">
    <source>
        <dbReference type="ARBA" id="ARBA00022670"/>
    </source>
</evidence>
<evidence type="ECO:0000256" key="4">
    <source>
        <dbReference type="ARBA" id="ARBA00022729"/>
    </source>
</evidence>
<dbReference type="InterPro" id="IPR006026">
    <property type="entry name" value="Peptidase_Metallo"/>
</dbReference>
<dbReference type="PROSITE" id="PS00024">
    <property type="entry name" value="HEMOPEXIN"/>
    <property type="match status" value="1"/>
</dbReference>
<feature type="binding site" evidence="14">
    <location>
        <position position="146"/>
    </location>
    <ligand>
        <name>Zn(2+)</name>
        <dbReference type="ChEBI" id="CHEBI:29105"/>
        <label>1</label>
    </ligand>
</feature>
<evidence type="ECO:0000256" key="13">
    <source>
        <dbReference type="PIRSR" id="PIRSR001191-2"/>
    </source>
</evidence>
<evidence type="ECO:0000256" key="6">
    <source>
        <dbReference type="ARBA" id="ARBA00022801"/>
    </source>
</evidence>
<reference evidence="18" key="2">
    <citation type="submission" date="2025-09" db="UniProtKB">
        <authorList>
            <consortium name="Ensembl"/>
        </authorList>
    </citation>
    <scope>IDENTIFICATION</scope>
</reference>
<evidence type="ECO:0000256" key="5">
    <source>
        <dbReference type="ARBA" id="ARBA00022737"/>
    </source>
</evidence>
<feature type="domain" description="Peptidase metallopeptidase" evidence="17">
    <location>
        <begin position="84"/>
        <end position="241"/>
    </location>
</feature>
<protein>
    <recommendedName>
        <fullName evidence="17">Peptidase metallopeptidase domain-containing protein</fullName>
    </recommendedName>
</protein>
<dbReference type="InterPro" id="IPR000585">
    <property type="entry name" value="Hemopexin-like_dom"/>
</dbReference>
<name>A0A3B3ZG19_9GOBI</name>
<feature type="binding site" evidence="14">
    <location>
        <position position="179"/>
    </location>
    <ligand>
        <name>Ca(2+)</name>
        <dbReference type="ChEBI" id="CHEBI:29108"/>
        <label>3</label>
    </ligand>
</feature>
<keyword evidence="9" id="KW-0482">Metalloprotease</keyword>
<dbReference type="SMART" id="SM00120">
    <property type="entry name" value="HX"/>
    <property type="match status" value="4"/>
</dbReference>
<feature type="binding site" evidence="14">
    <location>
        <position position="136"/>
    </location>
    <ligand>
        <name>Ca(2+)</name>
        <dbReference type="ChEBI" id="CHEBI:29108"/>
        <label>2</label>
    </ligand>
</feature>
<feature type="binding site" evidence="14">
    <location>
        <position position="215"/>
    </location>
    <ligand>
        <name>Zn(2+)</name>
        <dbReference type="ChEBI" id="CHEBI:29105"/>
        <label>2</label>
        <note>catalytic</note>
    </ligand>
</feature>
<evidence type="ECO:0000313" key="19">
    <source>
        <dbReference type="Proteomes" id="UP000261520"/>
    </source>
</evidence>
<feature type="binding site" description="in inhibited form" evidence="14">
    <location>
        <position position="55"/>
    </location>
    <ligand>
        <name>Zn(2+)</name>
        <dbReference type="ChEBI" id="CHEBI:29105"/>
        <label>2</label>
        <note>catalytic</note>
    </ligand>
</feature>
<evidence type="ECO:0000256" key="14">
    <source>
        <dbReference type="PIRSR" id="PIRSR621190-2"/>
    </source>
</evidence>
<proteinExistence type="inferred from homology"/>
<evidence type="ECO:0000256" key="16">
    <source>
        <dbReference type="SAM" id="MobiDB-lite"/>
    </source>
</evidence>
<evidence type="ECO:0000313" key="18">
    <source>
        <dbReference type="Ensembl" id="ENSPMGP00000003550.1"/>
    </source>
</evidence>
<dbReference type="Pfam" id="PF00413">
    <property type="entry name" value="Peptidase_M10"/>
    <property type="match status" value="1"/>
</dbReference>
<dbReference type="Ensembl" id="ENSPMGT00000003765.1">
    <property type="protein sequence ID" value="ENSPMGP00000003550.1"/>
    <property type="gene ID" value="ENSPMGG00000003056.1"/>
</dbReference>
<dbReference type="InterPro" id="IPR018487">
    <property type="entry name" value="Hemopexin-like_repeat"/>
</dbReference>
<feature type="repeat" description="Hemopexin" evidence="15">
    <location>
        <begin position="309"/>
        <end position="353"/>
    </location>
</feature>
<comment type="similarity">
    <text evidence="1">Belongs to the peptidase M10A family.</text>
</comment>
<dbReference type="PROSITE" id="PS51642">
    <property type="entry name" value="HEMOPEXIN_2"/>
    <property type="match status" value="3"/>
</dbReference>
<dbReference type="SUPFAM" id="SSF50923">
    <property type="entry name" value="Hemopexin-like domain"/>
    <property type="match status" value="1"/>
</dbReference>
<keyword evidence="6" id="KW-0378">Hydrolase</keyword>
<keyword evidence="4" id="KW-0732">Signal</keyword>
<keyword evidence="19" id="KW-1185">Reference proteome</keyword>
<feature type="binding site" evidence="14">
    <location>
        <position position="268"/>
    </location>
    <ligand>
        <name>Ca(2+)</name>
        <dbReference type="ChEBI" id="CHEBI:29108"/>
        <label>4</label>
    </ligand>
</feature>
<organism evidence="18 19">
    <name type="scientific">Periophthalmus magnuspinnatus</name>
    <dbReference type="NCBI Taxonomy" id="409849"/>
    <lineage>
        <taxon>Eukaryota</taxon>
        <taxon>Metazoa</taxon>
        <taxon>Chordata</taxon>
        <taxon>Craniata</taxon>
        <taxon>Vertebrata</taxon>
        <taxon>Euteleostomi</taxon>
        <taxon>Actinopterygii</taxon>
        <taxon>Neopterygii</taxon>
        <taxon>Teleostei</taxon>
        <taxon>Neoteleostei</taxon>
        <taxon>Acanthomorphata</taxon>
        <taxon>Gobiaria</taxon>
        <taxon>Gobiiformes</taxon>
        <taxon>Gobioidei</taxon>
        <taxon>Gobiidae</taxon>
        <taxon>Oxudercinae</taxon>
        <taxon>Periophthalmus</taxon>
    </lineage>
</organism>
<feature type="binding site" evidence="14">
    <location>
        <position position="154"/>
    </location>
    <ligand>
        <name>Ca(2+)</name>
        <dbReference type="ChEBI" id="CHEBI:29108"/>
        <label>3</label>
    </ligand>
</feature>
<feature type="binding site" evidence="14">
    <location>
        <position position="172"/>
    </location>
    <ligand>
        <name>Ca(2+)</name>
        <dbReference type="ChEBI" id="CHEBI:29108"/>
        <label>2</label>
    </ligand>
</feature>
<feature type="binding site" evidence="14">
    <location>
        <position position="315"/>
    </location>
    <ligand>
        <name>Ca(2+)</name>
        <dbReference type="ChEBI" id="CHEBI:29108"/>
        <label>5</label>
    </ligand>
</feature>
<feature type="binding site" evidence="13">
    <location>
        <position position="201"/>
    </location>
    <ligand>
        <name>Zn(2+)</name>
        <dbReference type="ChEBI" id="CHEBI:29105"/>
        <label>2</label>
        <note>catalytic</note>
    </ligand>
</feature>
<dbReference type="CDD" id="cd04278">
    <property type="entry name" value="ZnMc_MMP"/>
    <property type="match status" value="1"/>
</dbReference>
<feature type="binding site" evidence="14">
    <location>
        <position position="313"/>
    </location>
    <ligand>
        <name>Ca(2+)</name>
        <dbReference type="ChEBI" id="CHEBI:29108"/>
        <label>4</label>
    </ligand>
</feature>
<dbReference type="InterPro" id="IPR021190">
    <property type="entry name" value="Pept_M10A"/>
</dbReference>
<dbReference type="Pfam" id="PF00045">
    <property type="entry name" value="Hemopexin"/>
    <property type="match status" value="4"/>
</dbReference>
<dbReference type="SMART" id="SM00235">
    <property type="entry name" value="ZnMc"/>
    <property type="match status" value="1"/>
</dbReference>
<keyword evidence="10" id="KW-0865">Zymogen</keyword>